<dbReference type="InterPro" id="IPR029070">
    <property type="entry name" value="Chitinase_insertion_sf"/>
</dbReference>
<dbReference type="GO" id="GO:0006032">
    <property type="term" value="P:chitin catabolic process"/>
    <property type="evidence" value="ECO:0007669"/>
    <property type="project" value="UniProtKB-KW"/>
</dbReference>
<feature type="domain" description="GH18" evidence="10">
    <location>
        <begin position="48"/>
        <end position="413"/>
    </location>
</feature>
<dbReference type="PANTHER" id="PTHR11177">
    <property type="entry name" value="CHITINASE"/>
    <property type="match status" value="1"/>
</dbReference>
<dbReference type="InParanoid" id="A0A1Y2G285"/>
<feature type="signal peptide" evidence="9">
    <location>
        <begin position="1"/>
        <end position="22"/>
    </location>
</feature>
<dbReference type="GO" id="GO:0008061">
    <property type="term" value="F:chitin binding"/>
    <property type="evidence" value="ECO:0007669"/>
    <property type="project" value="InterPro"/>
</dbReference>
<evidence type="ECO:0000256" key="9">
    <source>
        <dbReference type="SAM" id="SignalP"/>
    </source>
</evidence>
<evidence type="ECO:0000313" key="11">
    <source>
        <dbReference type="EMBL" id="ORY90135.1"/>
    </source>
</evidence>
<dbReference type="InterPro" id="IPR017853">
    <property type="entry name" value="GH"/>
</dbReference>
<keyword evidence="4" id="KW-0119">Carbohydrate metabolism</keyword>
<evidence type="ECO:0000256" key="2">
    <source>
        <dbReference type="ARBA" id="ARBA00022801"/>
    </source>
</evidence>
<dbReference type="InterPro" id="IPR050314">
    <property type="entry name" value="Glycosyl_Hydrlase_18"/>
</dbReference>
<keyword evidence="12" id="KW-1185">Reference proteome</keyword>
<dbReference type="AlphaFoldDB" id="A0A1Y2G285"/>
<dbReference type="Pfam" id="PF00704">
    <property type="entry name" value="Glyco_hydro_18"/>
    <property type="match status" value="1"/>
</dbReference>
<dbReference type="SUPFAM" id="SSF51445">
    <property type="entry name" value="(Trans)glycosidases"/>
    <property type="match status" value="1"/>
</dbReference>
<evidence type="ECO:0000256" key="8">
    <source>
        <dbReference type="RuleBase" id="RU004453"/>
    </source>
</evidence>
<gene>
    <name evidence="11" type="ORF">BCR35DRAFT_299688</name>
</gene>
<dbReference type="InterPro" id="IPR011583">
    <property type="entry name" value="Chitinase_II/V-like_cat"/>
</dbReference>
<dbReference type="GO" id="GO:0005576">
    <property type="term" value="C:extracellular region"/>
    <property type="evidence" value="ECO:0007669"/>
    <property type="project" value="TreeGrafter"/>
</dbReference>
<dbReference type="Proteomes" id="UP000193467">
    <property type="component" value="Unassembled WGS sequence"/>
</dbReference>
<organism evidence="11 12">
    <name type="scientific">Leucosporidium creatinivorum</name>
    <dbReference type="NCBI Taxonomy" id="106004"/>
    <lineage>
        <taxon>Eukaryota</taxon>
        <taxon>Fungi</taxon>
        <taxon>Dikarya</taxon>
        <taxon>Basidiomycota</taxon>
        <taxon>Pucciniomycotina</taxon>
        <taxon>Microbotryomycetes</taxon>
        <taxon>Leucosporidiales</taxon>
        <taxon>Leucosporidium</taxon>
    </lineage>
</organism>
<comment type="caution">
    <text evidence="11">The sequence shown here is derived from an EMBL/GenBank/DDBJ whole genome shotgun (WGS) entry which is preliminary data.</text>
</comment>
<sequence>MLFPSLSLLALAASLVTPFTYAHTAHDHAAAEYSLERRATSCPSGSGSIVSSFWPAWLSSTQGPGTTSGSFPWSKNTHAFYFVVVTTSTGVSLPGGQTTADITTFVKSAHKKGRKALFTVGGWSGSVYFSDHMISSAKRLAFAKSLETFRSTYGFDGIDIDWEFIGRQGAGTNKVRAKDAANFLLFLPQLRSTVGTSILIAASMPASGITGADGASLASTAKYGAHIDLLTIMAYDMYANSWSATTGPNAPLYTCNANSGSVQASVEQWIASGFPACRILLGVPGYSHVFRTKSTKLATTTFRGVKTTAFQTLLATQPSDPTTTYNGLISNGWLSSDGTKGAGGYTRYWDACTRTPFLFSPATKRWISYDDASSIGAKALYARSKGLAGVNFYDSTGPSGAVYDAATKGLKGTFSTTAARRKRSLQDEPWRLDEEDDDEEIYVDDFDFTPELASEEVEETYSSWEEDV</sequence>
<name>A0A1Y2G285_9BASI</name>
<evidence type="ECO:0000256" key="6">
    <source>
        <dbReference type="ARBA" id="ARBA00023326"/>
    </source>
</evidence>
<reference evidence="11 12" key="1">
    <citation type="submission" date="2016-07" db="EMBL/GenBank/DDBJ databases">
        <title>Pervasive Adenine N6-methylation of Active Genes in Fungi.</title>
        <authorList>
            <consortium name="DOE Joint Genome Institute"/>
            <person name="Mondo S.J."/>
            <person name="Dannebaum R.O."/>
            <person name="Kuo R.C."/>
            <person name="Labutti K."/>
            <person name="Haridas S."/>
            <person name="Kuo A."/>
            <person name="Salamov A."/>
            <person name="Ahrendt S.R."/>
            <person name="Lipzen A."/>
            <person name="Sullivan W."/>
            <person name="Andreopoulos W.B."/>
            <person name="Clum A."/>
            <person name="Lindquist E."/>
            <person name="Daum C."/>
            <person name="Ramamoorthy G.K."/>
            <person name="Gryganskyi A."/>
            <person name="Culley D."/>
            <person name="Magnuson J.K."/>
            <person name="James T.Y."/>
            <person name="O'Malley M.A."/>
            <person name="Stajich J.E."/>
            <person name="Spatafora J.W."/>
            <person name="Visel A."/>
            <person name="Grigoriev I.V."/>
        </authorList>
    </citation>
    <scope>NUCLEOTIDE SEQUENCE [LARGE SCALE GENOMIC DNA]</scope>
    <source>
        <strain evidence="11 12">62-1032</strain>
    </source>
</reference>
<protein>
    <submittedName>
        <fullName evidence="11">Glycoside hydrolase superfamily</fullName>
    </submittedName>
</protein>
<keyword evidence="6" id="KW-0624">Polysaccharide degradation</keyword>
<dbReference type="PANTHER" id="PTHR11177:SF317">
    <property type="entry name" value="CHITINASE 12-RELATED"/>
    <property type="match status" value="1"/>
</dbReference>
<dbReference type="GO" id="GO:0008843">
    <property type="term" value="F:endochitinase activity"/>
    <property type="evidence" value="ECO:0007669"/>
    <property type="project" value="UniProtKB-EC"/>
</dbReference>
<evidence type="ECO:0000256" key="5">
    <source>
        <dbReference type="ARBA" id="ARBA00023295"/>
    </source>
</evidence>
<keyword evidence="9" id="KW-0732">Signal</keyword>
<evidence type="ECO:0000259" key="10">
    <source>
        <dbReference type="PROSITE" id="PS51910"/>
    </source>
</evidence>
<keyword evidence="2 7" id="KW-0378">Hydrolase</keyword>
<keyword evidence="3" id="KW-0146">Chitin degradation</keyword>
<dbReference type="SMART" id="SM00636">
    <property type="entry name" value="Glyco_18"/>
    <property type="match status" value="1"/>
</dbReference>
<evidence type="ECO:0000256" key="3">
    <source>
        <dbReference type="ARBA" id="ARBA00023024"/>
    </source>
</evidence>
<dbReference type="STRING" id="106004.A0A1Y2G285"/>
<dbReference type="Gene3D" id="3.20.20.80">
    <property type="entry name" value="Glycosidases"/>
    <property type="match status" value="1"/>
</dbReference>
<dbReference type="PROSITE" id="PS51910">
    <property type="entry name" value="GH18_2"/>
    <property type="match status" value="1"/>
</dbReference>
<evidence type="ECO:0000256" key="7">
    <source>
        <dbReference type="RuleBase" id="RU000489"/>
    </source>
</evidence>
<dbReference type="InterPro" id="IPR001579">
    <property type="entry name" value="Glyco_hydro_18_chit_AS"/>
</dbReference>
<comment type="similarity">
    <text evidence="8">Belongs to the glycosyl hydrolase 18 family.</text>
</comment>
<proteinExistence type="inferred from homology"/>
<evidence type="ECO:0000313" key="12">
    <source>
        <dbReference type="Proteomes" id="UP000193467"/>
    </source>
</evidence>
<dbReference type="SUPFAM" id="SSF54556">
    <property type="entry name" value="Chitinase insertion domain"/>
    <property type="match status" value="1"/>
</dbReference>
<evidence type="ECO:0000256" key="4">
    <source>
        <dbReference type="ARBA" id="ARBA00023277"/>
    </source>
</evidence>
<keyword evidence="5 7" id="KW-0326">Glycosidase</keyword>
<evidence type="ECO:0000256" key="1">
    <source>
        <dbReference type="ARBA" id="ARBA00000822"/>
    </source>
</evidence>
<comment type="catalytic activity">
    <reaction evidence="1">
        <text>Random endo-hydrolysis of N-acetyl-beta-D-glucosaminide (1-&gt;4)-beta-linkages in chitin and chitodextrins.</text>
        <dbReference type="EC" id="3.2.1.14"/>
    </reaction>
</comment>
<accession>A0A1Y2G285</accession>
<dbReference type="InterPro" id="IPR001223">
    <property type="entry name" value="Glyco_hydro18_cat"/>
</dbReference>
<dbReference type="GO" id="GO:0000272">
    <property type="term" value="P:polysaccharide catabolic process"/>
    <property type="evidence" value="ECO:0007669"/>
    <property type="project" value="UniProtKB-KW"/>
</dbReference>
<dbReference type="OrthoDB" id="73875at2759"/>
<dbReference type="Gene3D" id="3.10.50.10">
    <property type="match status" value="1"/>
</dbReference>
<feature type="chain" id="PRO_5011001495" evidence="9">
    <location>
        <begin position="23"/>
        <end position="468"/>
    </location>
</feature>
<dbReference type="PROSITE" id="PS01095">
    <property type="entry name" value="GH18_1"/>
    <property type="match status" value="1"/>
</dbReference>
<dbReference type="EMBL" id="MCGR01000004">
    <property type="protein sequence ID" value="ORY90135.1"/>
    <property type="molecule type" value="Genomic_DNA"/>
</dbReference>